<reference evidence="3" key="1">
    <citation type="submission" date="2017-01" db="EMBL/GenBank/DDBJ databases">
        <authorList>
            <person name="Wang Y."/>
            <person name="White M."/>
            <person name="Kvist S."/>
            <person name="Moncalvo J.-M."/>
        </authorList>
    </citation>
    <scope>NUCLEOTIDE SEQUENCE [LARGE SCALE GENOMIC DNA]</scope>
    <source>
        <strain evidence="3">COL-18-3</strain>
    </source>
</reference>
<dbReference type="EMBL" id="LSSK01001033">
    <property type="protein sequence ID" value="OMH80923.1"/>
    <property type="molecule type" value="Genomic_DNA"/>
</dbReference>
<organism evidence="2 3">
    <name type="scientific">Zancudomyces culisetae</name>
    <name type="common">Gut fungus</name>
    <name type="synonym">Smittium culisetae</name>
    <dbReference type="NCBI Taxonomy" id="1213189"/>
    <lineage>
        <taxon>Eukaryota</taxon>
        <taxon>Fungi</taxon>
        <taxon>Fungi incertae sedis</taxon>
        <taxon>Zoopagomycota</taxon>
        <taxon>Kickxellomycotina</taxon>
        <taxon>Harpellomycetes</taxon>
        <taxon>Harpellales</taxon>
        <taxon>Legeriomycetaceae</taxon>
        <taxon>Zancudomyces</taxon>
    </lineage>
</organism>
<dbReference type="AntiFam" id="ANF00010">
    <property type="entry name" value="tRNA translation"/>
</dbReference>
<feature type="compositionally biased region" description="Low complexity" evidence="1">
    <location>
        <begin position="15"/>
        <end position="28"/>
    </location>
</feature>
<proteinExistence type="predicted"/>
<keyword evidence="3" id="KW-1185">Reference proteome</keyword>
<protein>
    <submittedName>
        <fullName evidence="2">Uncharacterized protein</fullName>
    </submittedName>
</protein>
<dbReference type="AlphaFoldDB" id="A0A1R1PJ41"/>
<sequence length="109" mass="11711">MYYSNGYEDEEMAISTTSSSSGRSTGSSMDQDAGQPRESVGDQTFPYTSKGVCVTPFCANGDKVTEQLCKAEYSYSTQSIAFLAQLAERLPSKQKVVGSIPTEGTLLPD</sequence>
<gene>
    <name evidence="2" type="ORF">AX774_g5631</name>
</gene>
<evidence type="ECO:0000256" key="1">
    <source>
        <dbReference type="SAM" id="MobiDB-lite"/>
    </source>
</evidence>
<evidence type="ECO:0000313" key="2">
    <source>
        <dbReference type="EMBL" id="OMH80923.1"/>
    </source>
</evidence>
<name>A0A1R1PJ41_ZANCU</name>
<accession>A0A1R1PJ41</accession>
<evidence type="ECO:0000313" key="3">
    <source>
        <dbReference type="Proteomes" id="UP000188320"/>
    </source>
</evidence>
<comment type="caution">
    <text evidence="2">The sequence shown here is derived from an EMBL/GenBank/DDBJ whole genome shotgun (WGS) entry which is preliminary data.</text>
</comment>
<dbReference type="Proteomes" id="UP000188320">
    <property type="component" value="Unassembled WGS sequence"/>
</dbReference>
<feature type="region of interest" description="Disordered" evidence="1">
    <location>
        <begin position="1"/>
        <end position="46"/>
    </location>
</feature>